<evidence type="ECO:0000256" key="3">
    <source>
        <dbReference type="ARBA" id="ARBA00023015"/>
    </source>
</evidence>
<keyword evidence="10" id="KW-1185">Reference proteome</keyword>
<feature type="domain" description="PRD" evidence="8">
    <location>
        <begin position="293"/>
        <end position="400"/>
    </location>
</feature>
<dbReference type="AlphaFoldDB" id="A0A411WIZ8"/>
<dbReference type="InterPro" id="IPR036388">
    <property type="entry name" value="WH-like_DNA-bd_sf"/>
</dbReference>
<reference evidence="9 10" key="1">
    <citation type="submission" date="2019-03" db="EMBL/GenBank/DDBJ databases">
        <title>Pragia sp. nov. isolated from the gut tract of Carduelis flavirostris.</title>
        <authorList>
            <person name="Ge Y."/>
        </authorList>
    </citation>
    <scope>NUCLEOTIDE SEQUENCE [LARGE SCALE GENOMIC DNA]</scope>
    <source>
        <strain evidence="9 10">CF-458</strain>
    </source>
</reference>
<dbReference type="InterPro" id="IPR036634">
    <property type="entry name" value="PRD_sf"/>
</dbReference>
<evidence type="ECO:0000259" key="7">
    <source>
        <dbReference type="PROSITE" id="PS51099"/>
    </source>
</evidence>
<dbReference type="SUPFAM" id="SSF63520">
    <property type="entry name" value="PTS-regulatory domain, PRD"/>
    <property type="match status" value="1"/>
</dbReference>
<keyword evidence="5" id="KW-0804">Transcription</keyword>
<keyword evidence="3" id="KW-0805">Transcription regulation</keyword>
<dbReference type="SUPFAM" id="SSF52794">
    <property type="entry name" value="PTS system IIB component-like"/>
    <property type="match status" value="1"/>
</dbReference>
<dbReference type="SUPFAM" id="SSF55804">
    <property type="entry name" value="Phoshotransferase/anion transport protein"/>
    <property type="match status" value="1"/>
</dbReference>
<evidence type="ECO:0000256" key="4">
    <source>
        <dbReference type="ARBA" id="ARBA00023159"/>
    </source>
</evidence>
<dbReference type="GO" id="GO:0006355">
    <property type="term" value="P:regulation of DNA-templated transcription"/>
    <property type="evidence" value="ECO:0007669"/>
    <property type="project" value="InterPro"/>
</dbReference>
<evidence type="ECO:0000256" key="5">
    <source>
        <dbReference type="ARBA" id="ARBA00023163"/>
    </source>
</evidence>
<dbReference type="CDD" id="cd05568">
    <property type="entry name" value="PTS_IIB_bgl_like"/>
    <property type="match status" value="1"/>
</dbReference>
<dbReference type="InterPro" id="IPR013196">
    <property type="entry name" value="HTH_11"/>
</dbReference>
<dbReference type="InterPro" id="IPR013011">
    <property type="entry name" value="PTS_EIIB_2"/>
</dbReference>
<dbReference type="EMBL" id="CP034752">
    <property type="protein sequence ID" value="QBH96175.1"/>
    <property type="molecule type" value="Genomic_DNA"/>
</dbReference>
<feature type="domain" description="PTS EIIA type-2" evidence="6">
    <location>
        <begin position="499"/>
        <end position="640"/>
    </location>
</feature>
<dbReference type="Gene3D" id="3.40.930.10">
    <property type="entry name" value="Mannitol-specific EII, Chain A"/>
    <property type="match status" value="1"/>
</dbReference>
<evidence type="ECO:0000313" key="9">
    <source>
        <dbReference type="EMBL" id="QBH96175.1"/>
    </source>
</evidence>
<evidence type="ECO:0000259" key="6">
    <source>
        <dbReference type="PROSITE" id="PS51094"/>
    </source>
</evidence>
<dbReference type="PROSITE" id="PS51372">
    <property type="entry name" value="PRD_2"/>
    <property type="match status" value="1"/>
</dbReference>
<dbReference type="PANTHER" id="PTHR30185:SF13">
    <property type="entry name" value="LICABCH OPERON REGULATOR-RELATED"/>
    <property type="match status" value="1"/>
</dbReference>
<dbReference type="InterPro" id="IPR036095">
    <property type="entry name" value="PTS_EIIB-like_sf"/>
</dbReference>
<keyword evidence="1" id="KW-0808">Transferase</keyword>
<dbReference type="PANTHER" id="PTHR30185">
    <property type="entry name" value="CRYPTIC BETA-GLUCOSIDE BGL OPERON ANTITERMINATOR"/>
    <property type="match status" value="1"/>
</dbReference>
<organism evidence="9 10">
    <name type="scientific">Limnobaculum zhutongyuii</name>
    <dbReference type="NCBI Taxonomy" id="2498113"/>
    <lineage>
        <taxon>Bacteria</taxon>
        <taxon>Pseudomonadati</taxon>
        <taxon>Pseudomonadota</taxon>
        <taxon>Gammaproteobacteria</taxon>
        <taxon>Enterobacterales</taxon>
        <taxon>Budviciaceae</taxon>
        <taxon>Limnobaculum</taxon>
    </lineage>
</organism>
<dbReference type="Pfam" id="PF00359">
    <property type="entry name" value="PTS_EIIA_2"/>
    <property type="match status" value="1"/>
</dbReference>
<evidence type="ECO:0000313" key="10">
    <source>
        <dbReference type="Proteomes" id="UP000293154"/>
    </source>
</evidence>
<dbReference type="Gene3D" id="1.10.10.10">
    <property type="entry name" value="Winged helix-like DNA-binding domain superfamily/Winged helix DNA-binding domain"/>
    <property type="match status" value="1"/>
</dbReference>
<dbReference type="OrthoDB" id="6628642at2"/>
<evidence type="ECO:0000256" key="2">
    <source>
        <dbReference type="ARBA" id="ARBA00022737"/>
    </source>
</evidence>
<name>A0A411WIZ8_9GAMM</name>
<dbReference type="RefSeq" id="WP_130591127.1">
    <property type="nucleotide sequence ID" value="NZ_CP034752.1"/>
</dbReference>
<dbReference type="Gene3D" id="1.10.1790.10">
    <property type="entry name" value="PRD domain"/>
    <property type="match status" value="1"/>
</dbReference>
<dbReference type="Pfam" id="PF05043">
    <property type="entry name" value="Mga"/>
    <property type="match status" value="1"/>
</dbReference>
<dbReference type="InterPro" id="IPR016152">
    <property type="entry name" value="PTrfase/Anion_transptr"/>
</dbReference>
<dbReference type="InterPro" id="IPR011608">
    <property type="entry name" value="PRD"/>
</dbReference>
<dbReference type="CDD" id="cd00211">
    <property type="entry name" value="PTS_IIA_fru"/>
    <property type="match status" value="1"/>
</dbReference>
<dbReference type="InterPro" id="IPR002178">
    <property type="entry name" value="PTS_EIIA_type-2_dom"/>
</dbReference>
<evidence type="ECO:0000259" key="8">
    <source>
        <dbReference type="PROSITE" id="PS51372"/>
    </source>
</evidence>
<evidence type="ECO:0000256" key="1">
    <source>
        <dbReference type="ARBA" id="ARBA00022679"/>
    </source>
</evidence>
<dbReference type="KEGG" id="prag:EKN56_07060"/>
<keyword evidence="2" id="KW-0677">Repeat</keyword>
<dbReference type="InterPro" id="IPR050661">
    <property type="entry name" value="BglG_antiterminators"/>
</dbReference>
<dbReference type="InterPro" id="IPR007737">
    <property type="entry name" value="Mga_HTH"/>
</dbReference>
<keyword evidence="4" id="KW-0010">Activator</keyword>
<feature type="domain" description="PTS EIIB type-2" evidence="7">
    <location>
        <begin position="406"/>
        <end position="495"/>
    </location>
</feature>
<accession>A0A411WIZ8</accession>
<dbReference type="Proteomes" id="UP000293154">
    <property type="component" value="Chromosome"/>
</dbReference>
<protein>
    <submittedName>
        <fullName evidence="9">PRD domain-containing protein</fullName>
    </submittedName>
</protein>
<dbReference type="Pfam" id="PF08279">
    <property type="entry name" value="HTH_11"/>
    <property type="match status" value="1"/>
</dbReference>
<dbReference type="GO" id="GO:0009401">
    <property type="term" value="P:phosphoenolpyruvate-dependent sugar phosphotransferase system"/>
    <property type="evidence" value="ECO:0007669"/>
    <property type="project" value="InterPro"/>
</dbReference>
<dbReference type="PROSITE" id="PS51099">
    <property type="entry name" value="PTS_EIIB_TYPE_2"/>
    <property type="match status" value="1"/>
</dbReference>
<sequence length="645" mass="73408">MTLFPYQRLAYLFDAIQSETLPQEELAKRFDVSTRTIRTDVAALNDVLASYGASVTYERGLGYRLKVDDPQAFAALPMQKYQVKSIPRTAKERVDALLLKFLMASLPIKLDDIAEEWFVSRGTLQHDMTSVREQLSKYQLTLDTVPRQGIKLTGGESAIRACITDILWHQFSMENERSLNNFKQEILANIDLTYIEKVLQNSVNRFDIRLTNEGRQYLIINCAVSILRITRGHEIVSYDAEGIDGVIRSTASEISKGFVYFLGNDVSFAEEEYLSVQISARRIPNNVASAKPESESNSDELVDYILTYINDSYNYDLRNDTKLKTDLSTHLAAMLTRVRYQINSKNPLLSDIKQYYPFAYDVTLSAMANVEHKLPYPISEDELGYLAVHIGVGLERNYSVGYTRHPHALVVTDSGNSTVRMIEAKIVREFPQLKLSRVIDLQEYEGLVSVDEDFVITTVRLTEKDKPIVKIAPFPTPYQLEQVGRLAMIDRTKPYILERFFDERHFMIVKGKMTQEALFKRVCKKLEADGYITKEFYPSLVERESIVSTLLGEGIALPHSLGLLANKTVVVTILAPNGIEWNKDKKETANVIFLLAISKAEYEEAMAIYDLFVTFVREKATKRLLNSKSFNDFQVIAKDSLGRSV</sequence>
<dbReference type="PROSITE" id="PS51094">
    <property type="entry name" value="PTS_EIIA_TYPE_2"/>
    <property type="match status" value="1"/>
</dbReference>
<proteinExistence type="predicted"/>
<gene>
    <name evidence="9" type="ORF">EKN56_07060</name>
</gene>
<dbReference type="GO" id="GO:0008982">
    <property type="term" value="F:protein-N(PI)-phosphohistidine-sugar phosphotransferase activity"/>
    <property type="evidence" value="ECO:0007669"/>
    <property type="project" value="InterPro"/>
</dbReference>
<dbReference type="Pfam" id="PF00874">
    <property type="entry name" value="PRD"/>
    <property type="match status" value="1"/>
</dbReference>